<dbReference type="EMBL" id="CAEX01006522">
    <property type="protein sequence ID" value="CCD20883.1"/>
    <property type="molecule type" value="Genomic_DNA"/>
</dbReference>
<dbReference type="Proteomes" id="UP000009027">
    <property type="component" value="Unassembled WGS sequence"/>
</dbReference>
<keyword evidence="2" id="KW-1185">Reference proteome</keyword>
<dbReference type="AlphaFoldDB" id="F9WTJ0"/>
<gene>
    <name evidence="1" type="ORF">TvY486_0037610</name>
</gene>
<evidence type="ECO:0000313" key="1">
    <source>
        <dbReference type="EMBL" id="CCD20883.1"/>
    </source>
</evidence>
<name>F9WTJ0_TRYVY</name>
<proteinExistence type="predicted"/>
<protein>
    <submittedName>
        <fullName evidence="1">Uncharacterized protein</fullName>
    </submittedName>
</protein>
<organism evidence="1 2">
    <name type="scientific">Trypanosoma vivax (strain Y486)</name>
    <dbReference type="NCBI Taxonomy" id="1055687"/>
    <lineage>
        <taxon>Eukaryota</taxon>
        <taxon>Discoba</taxon>
        <taxon>Euglenozoa</taxon>
        <taxon>Kinetoplastea</taxon>
        <taxon>Metakinetoplastina</taxon>
        <taxon>Trypanosomatida</taxon>
        <taxon>Trypanosomatidae</taxon>
        <taxon>Trypanosoma</taxon>
        <taxon>Duttonella</taxon>
    </lineage>
</organism>
<evidence type="ECO:0000313" key="2">
    <source>
        <dbReference type="Proteomes" id="UP000009027"/>
    </source>
</evidence>
<dbReference type="VEuPathDB" id="TriTrypDB:TvY486_0037610"/>
<accession>F9WTJ0</accession>
<sequence length="353" mass="39762">MCAKERYAFRCQTMKDTYSNSLKLQIIFDDLTLVEKEATAHNLSRIESQLDCGNIRSGSARKAVKDTDGGSRLVKVWKDNTPHLDYEIKQRLRHLLEKSTPKESVCLEVSGEQITNKELIMKRKLVSAYVNKDESSFTTEVVECHSLPPASEQNISTLSKVLSALEAPAKGDTSALAVEIENLTFEKRMNMTSILMEKAGSQSRAHRRNILNGINYVWNVACAIQRSVAEGYQKLRELKVQLHQVKEGISMLGSGTSTCSAFKGEETKLAMLNARGREGFLVQQAQQTQRSTEQRRKNVSDNTSTRAKALLEKAQLCSTTNTSDFDCTKRATPESNLNVMQLFLKSDWRHRYV</sequence>
<reference evidence="1 2" key="1">
    <citation type="journal article" date="2012" name="Proc. Natl. Acad. Sci. U.S.A.">
        <title>Antigenic diversity is generated by distinct evolutionary mechanisms in African trypanosome species.</title>
        <authorList>
            <person name="Jackson A.P."/>
            <person name="Berry A."/>
            <person name="Aslett M."/>
            <person name="Allison H.C."/>
            <person name="Burton P."/>
            <person name="Vavrova-Anderson J."/>
            <person name="Brown R."/>
            <person name="Browne H."/>
            <person name="Corton N."/>
            <person name="Hauser H."/>
            <person name="Gamble J."/>
            <person name="Gilderthorp R."/>
            <person name="Marcello L."/>
            <person name="McQuillan J."/>
            <person name="Otto T.D."/>
            <person name="Quail M.A."/>
            <person name="Sanders M.J."/>
            <person name="van Tonder A."/>
            <person name="Ginger M.L."/>
            <person name="Field M.C."/>
            <person name="Barry J.D."/>
            <person name="Hertz-Fowler C."/>
            <person name="Berriman M."/>
        </authorList>
    </citation>
    <scope>NUCLEOTIDE SEQUENCE</scope>
    <source>
        <strain evidence="1 2">Y486</strain>
    </source>
</reference>